<dbReference type="Gene3D" id="3.40.50.2000">
    <property type="entry name" value="Glycogen Phosphorylase B"/>
    <property type="match status" value="2"/>
</dbReference>
<keyword evidence="3" id="KW-0328">Glycosyltransferase</keyword>
<dbReference type="FunFam" id="3.40.50.2000:FF:000087">
    <property type="entry name" value="Glycosyltransferase"/>
    <property type="match status" value="1"/>
</dbReference>
<evidence type="ECO:0000313" key="6">
    <source>
        <dbReference type="Proteomes" id="UP000295252"/>
    </source>
</evidence>
<dbReference type="OMA" id="GHMTPYV"/>
<dbReference type="CDD" id="cd03784">
    <property type="entry name" value="GT1_Gtf-like"/>
    <property type="match status" value="1"/>
</dbReference>
<evidence type="ECO:0000256" key="4">
    <source>
        <dbReference type="ARBA" id="ARBA00022679"/>
    </source>
</evidence>
<gene>
    <name evidence="5" type="ORF">GSCOC_T00021289001</name>
</gene>
<comment type="similarity">
    <text evidence="2">Belongs to the UDP-glycosyltransferase family.</text>
</comment>
<evidence type="ECO:0000313" key="5">
    <source>
        <dbReference type="EMBL" id="CDP05961.1"/>
    </source>
</evidence>
<dbReference type="EMBL" id="HG739103">
    <property type="protein sequence ID" value="CDP05961.1"/>
    <property type="molecule type" value="Genomic_DNA"/>
</dbReference>
<organism evidence="5 6">
    <name type="scientific">Coffea canephora</name>
    <name type="common">Robusta coffee</name>
    <dbReference type="NCBI Taxonomy" id="49390"/>
    <lineage>
        <taxon>Eukaryota</taxon>
        <taxon>Viridiplantae</taxon>
        <taxon>Streptophyta</taxon>
        <taxon>Embryophyta</taxon>
        <taxon>Tracheophyta</taxon>
        <taxon>Spermatophyta</taxon>
        <taxon>Magnoliopsida</taxon>
        <taxon>eudicotyledons</taxon>
        <taxon>Gunneridae</taxon>
        <taxon>Pentapetalae</taxon>
        <taxon>asterids</taxon>
        <taxon>lamiids</taxon>
        <taxon>Gentianales</taxon>
        <taxon>Rubiaceae</taxon>
        <taxon>Ixoroideae</taxon>
        <taxon>Gardenieae complex</taxon>
        <taxon>Bertiereae - Coffeeae clade</taxon>
        <taxon>Coffeeae</taxon>
        <taxon>Coffea</taxon>
    </lineage>
</organism>
<evidence type="ECO:0000256" key="3">
    <source>
        <dbReference type="ARBA" id="ARBA00022676"/>
    </source>
</evidence>
<dbReference type="OrthoDB" id="5835829at2759"/>
<dbReference type="Gramene" id="CDP05961">
    <property type="protein sequence ID" value="CDP05961"/>
    <property type="gene ID" value="GSCOC_T00021289001"/>
</dbReference>
<accession>A0A068UBT4</accession>
<evidence type="ECO:0000256" key="1">
    <source>
        <dbReference type="ARBA" id="ARBA00004935"/>
    </source>
</evidence>
<dbReference type="Proteomes" id="UP000295252">
    <property type="component" value="Chromosome VII"/>
</dbReference>
<dbReference type="SUPFAM" id="SSF53756">
    <property type="entry name" value="UDP-Glycosyltransferase/glycogen phosphorylase"/>
    <property type="match status" value="1"/>
</dbReference>
<dbReference type="InParanoid" id="A0A068UBT4"/>
<proteinExistence type="inferred from homology"/>
<dbReference type="PhylomeDB" id="A0A068UBT4"/>
<keyword evidence="4" id="KW-0808">Transferase</keyword>
<dbReference type="PANTHER" id="PTHR48049">
    <property type="entry name" value="GLYCOSYLTRANSFERASE"/>
    <property type="match status" value="1"/>
</dbReference>
<evidence type="ECO:0000256" key="2">
    <source>
        <dbReference type="ARBA" id="ARBA00009995"/>
    </source>
</evidence>
<dbReference type="PANTHER" id="PTHR48049:SF91">
    <property type="entry name" value="UDP-GLYCOSYLTRANSFERASE 79B7-RELATED"/>
    <property type="match status" value="1"/>
</dbReference>
<name>A0A068UBT4_COFCA</name>
<dbReference type="STRING" id="49390.A0A068UBT4"/>
<protein>
    <recommendedName>
        <fullName evidence="7">Glycosyltransferase</fullName>
    </recommendedName>
</protein>
<dbReference type="InterPro" id="IPR050481">
    <property type="entry name" value="UDP-glycosyltransf_plant"/>
</dbReference>
<dbReference type="FunCoup" id="A0A068UBT4">
    <property type="interactions" value="3"/>
</dbReference>
<dbReference type="AlphaFoldDB" id="A0A068UBT4"/>
<evidence type="ECO:0008006" key="7">
    <source>
        <dbReference type="Google" id="ProtNLM"/>
    </source>
</evidence>
<dbReference type="Pfam" id="PF00201">
    <property type="entry name" value="UDPGT"/>
    <property type="match status" value="1"/>
</dbReference>
<keyword evidence="6" id="KW-1185">Reference proteome</keyword>
<dbReference type="InterPro" id="IPR002213">
    <property type="entry name" value="UDP_glucos_trans"/>
</dbReference>
<comment type="pathway">
    <text evidence="1">Pigment biosynthesis; anthocyanin biosynthesis.</text>
</comment>
<dbReference type="GO" id="GO:0009718">
    <property type="term" value="P:anthocyanin-containing compound biosynthetic process"/>
    <property type="evidence" value="ECO:0007669"/>
    <property type="project" value="UniProtKB-ARBA"/>
</dbReference>
<dbReference type="FunFam" id="3.40.50.2000:FF:000037">
    <property type="entry name" value="Glycosyltransferase"/>
    <property type="match status" value="1"/>
</dbReference>
<sequence>MFPWFATGHMTPFLHLSNKLAEKGHRISFLLPNKAKHQLEHLNLHPSLITFYTLTVPHVEGLPPGTETASDVPIFLTSLLATAMDNMRDRVRDLLQKLKPSIVFYDMAHWIPELASEIGFKTVNYNVVSAASIAIALVPSRKPVEDRTITGAELMEPPPGYPSSTVLLRRHEAQGLSFIFLEFGKDITFYDRITIAMKRSHAISIRTCRELEGSLCDYIAREYHKPVFLTGPVLPESEKEDLQEKWANWLKGFEPGTVVFCAFGSQVVLEKQQFQELVLGFELTGLPFLIALKPPFGTTSVEEALPEGFEGRIRGRGIVYGGWVQQPAILSHPSVGCFVNHCGFGSMWESLMSDCQIVLVPHLADQILNTRLLAEELKVAVEVERDNKSTWFSRESLCRAIKSAMDRDSEVGGLIRENHAKWKEVLASPTFMGDCIEKFIQDLQEL</sequence>
<reference evidence="6" key="1">
    <citation type="journal article" date="2014" name="Science">
        <title>The coffee genome provides insight into the convergent evolution of caffeine biosynthesis.</title>
        <authorList>
            <person name="Denoeud F."/>
            <person name="Carretero-Paulet L."/>
            <person name="Dereeper A."/>
            <person name="Droc G."/>
            <person name="Guyot R."/>
            <person name="Pietrella M."/>
            <person name="Zheng C."/>
            <person name="Alberti A."/>
            <person name="Anthony F."/>
            <person name="Aprea G."/>
            <person name="Aury J.M."/>
            <person name="Bento P."/>
            <person name="Bernard M."/>
            <person name="Bocs S."/>
            <person name="Campa C."/>
            <person name="Cenci A."/>
            <person name="Combes M.C."/>
            <person name="Crouzillat D."/>
            <person name="Da Silva C."/>
            <person name="Daddiego L."/>
            <person name="De Bellis F."/>
            <person name="Dussert S."/>
            <person name="Garsmeur O."/>
            <person name="Gayraud T."/>
            <person name="Guignon V."/>
            <person name="Jahn K."/>
            <person name="Jamilloux V."/>
            <person name="Joet T."/>
            <person name="Labadie K."/>
            <person name="Lan T."/>
            <person name="Leclercq J."/>
            <person name="Lepelley M."/>
            <person name="Leroy T."/>
            <person name="Li L.T."/>
            <person name="Librado P."/>
            <person name="Lopez L."/>
            <person name="Munoz A."/>
            <person name="Noel B."/>
            <person name="Pallavicini A."/>
            <person name="Perrotta G."/>
            <person name="Poncet V."/>
            <person name="Pot D."/>
            <person name="Priyono X."/>
            <person name="Rigoreau M."/>
            <person name="Rouard M."/>
            <person name="Rozas J."/>
            <person name="Tranchant-Dubreuil C."/>
            <person name="VanBuren R."/>
            <person name="Zhang Q."/>
            <person name="Andrade A.C."/>
            <person name="Argout X."/>
            <person name="Bertrand B."/>
            <person name="de Kochko A."/>
            <person name="Graziosi G."/>
            <person name="Henry R.J."/>
            <person name="Jayarama X."/>
            <person name="Ming R."/>
            <person name="Nagai C."/>
            <person name="Rounsley S."/>
            <person name="Sankoff D."/>
            <person name="Giuliano G."/>
            <person name="Albert V.A."/>
            <person name="Wincker P."/>
            <person name="Lashermes P."/>
        </authorList>
    </citation>
    <scope>NUCLEOTIDE SEQUENCE [LARGE SCALE GENOMIC DNA]</scope>
    <source>
        <strain evidence="6">cv. DH200-94</strain>
    </source>
</reference>
<dbReference type="GO" id="GO:0035251">
    <property type="term" value="F:UDP-glucosyltransferase activity"/>
    <property type="evidence" value="ECO:0007669"/>
    <property type="project" value="InterPro"/>
</dbReference>